<dbReference type="SUPFAM" id="SSF54637">
    <property type="entry name" value="Thioesterase/thiol ester dehydrase-isomerase"/>
    <property type="match status" value="1"/>
</dbReference>
<dbReference type="EMBL" id="JRNT01000009">
    <property type="protein sequence ID" value="KGF47454.1"/>
    <property type="molecule type" value="Genomic_DNA"/>
</dbReference>
<dbReference type="Proteomes" id="UP000029628">
    <property type="component" value="Unassembled WGS sequence"/>
</dbReference>
<reference evidence="1 2" key="1">
    <citation type="submission" date="2014-07" db="EMBL/GenBank/DDBJ databases">
        <authorList>
            <person name="McCorrison J."/>
            <person name="Sanka R."/>
            <person name="Torralba M."/>
            <person name="Gillis M."/>
            <person name="Haft D.H."/>
            <person name="Methe B."/>
            <person name="Sutton G."/>
            <person name="Nelson K.E."/>
        </authorList>
    </citation>
    <scope>NUCLEOTIDE SEQUENCE [LARGE SCALE GENOMIC DNA]</scope>
    <source>
        <strain evidence="1 2">DNF00314</strain>
    </source>
</reference>
<dbReference type="RefSeq" id="WP_038152411.1">
    <property type="nucleotide sequence ID" value="NZ_JRNT01000009.1"/>
</dbReference>
<dbReference type="SUPFAM" id="SSF46785">
    <property type="entry name" value="Winged helix' DNA-binding domain"/>
    <property type="match status" value="1"/>
</dbReference>
<keyword evidence="2" id="KW-1185">Reference proteome</keyword>
<dbReference type="eggNOG" id="COG1349">
    <property type="taxonomic scope" value="Bacteria"/>
</dbReference>
<name>A0A096CQ51_9FIRM</name>
<dbReference type="AlphaFoldDB" id="A0A096CQ51"/>
<proteinExistence type="predicted"/>
<evidence type="ECO:0000313" key="2">
    <source>
        <dbReference type="Proteomes" id="UP000029628"/>
    </source>
</evidence>
<evidence type="ECO:0000313" key="1">
    <source>
        <dbReference type="EMBL" id="KGF47454.1"/>
    </source>
</evidence>
<accession>A0A096CQ51</accession>
<protein>
    <submittedName>
        <fullName evidence="1">DeoR faimly transcriptional regulator</fullName>
    </submittedName>
</protein>
<dbReference type="NCBIfam" id="NF003359">
    <property type="entry name" value="PRK04424.1"/>
    <property type="match status" value="1"/>
</dbReference>
<dbReference type="InterPro" id="IPR036388">
    <property type="entry name" value="WH-like_DNA-bd_sf"/>
</dbReference>
<dbReference type="Gene3D" id="3.10.129.10">
    <property type="entry name" value="Hotdog Thioesterase"/>
    <property type="match status" value="1"/>
</dbReference>
<sequence>MSRLKKQERQQLLIEKLNTVPFVTDEELASTFNVSVPTIRLDRLELGIPELRERIKAMAQEHTVGSTLSNHAEVVGDLVDLIEGEQGLSILRTTDSMLDQSGYIDPQYLFAQANSLAKVVMGVPSAVAGVGNIKQKTLVKANCNLVAKAEVVRRRGAKYFIWVTIKNRVKEVFRAKFIMESVEIKV</sequence>
<dbReference type="InterPro" id="IPR036390">
    <property type="entry name" value="WH_DNA-bd_sf"/>
</dbReference>
<gene>
    <name evidence="1" type="ORF">HMPREF0872_04630</name>
</gene>
<dbReference type="InterPro" id="IPR029069">
    <property type="entry name" value="HotDog_dom_sf"/>
</dbReference>
<dbReference type="Gene3D" id="1.10.10.10">
    <property type="entry name" value="Winged helix-like DNA-binding domain superfamily/Winged helix DNA-binding domain"/>
    <property type="match status" value="1"/>
</dbReference>
<organism evidence="1 2">
    <name type="scientific">Veillonella montpellierensis DNF00314</name>
    <dbReference type="NCBI Taxonomy" id="1401067"/>
    <lineage>
        <taxon>Bacteria</taxon>
        <taxon>Bacillati</taxon>
        <taxon>Bacillota</taxon>
        <taxon>Negativicutes</taxon>
        <taxon>Veillonellales</taxon>
        <taxon>Veillonellaceae</taxon>
        <taxon>Veillonella</taxon>
    </lineage>
</organism>
<comment type="caution">
    <text evidence="1">The sequence shown here is derived from an EMBL/GenBank/DDBJ whole genome shotgun (WGS) entry which is preliminary data.</text>
</comment>